<feature type="compositionally biased region" description="Low complexity" evidence="2">
    <location>
        <begin position="293"/>
        <end position="305"/>
    </location>
</feature>
<feature type="compositionally biased region" description="Basic and acidic residues" evidence="2">
    <location>
        <begin position="769"/>
        <end position="794"/>
    </location>
</feature>
<dbReference type="Proteomes" id="UP000007494">
    <property type="component" value="Chromosome II"/>
</dbReference>
<feature type="region of interest" description="Disordered" evidence="2">
    <location>
        <begin position="219"/>
        <end position="239"/>
    </location>
</feature>
<accession>F0V908</accession>
<dbReference type="VEuPathDB" id="ToxoDB:NCLIV_006740"/>
<evidence type="ECO:0000313" key="3">
    <source>
        <dbReference type="EMBL" id="CBZ50199.1"/>
    </source>
</evidence>
<evidence type="ECO:0000256" key="2">
    <source>
        <dbReference type="SAM" id="MobiDB-lite"/>
    </source>
</evidence>
<protein>
    <submittedName>
        <fullName evidence="4">Armadillo/beta-catenin-like repeat-containing protein, putative</fullName>
    </submittedName>
    <submittedName>
        <fullName evidence="3">Putative armadillo/beta-catenin-like repeat-containing protein</fullName>
    </submittedName>
</protein>
<dbReference type="OMA" id="CLCFCPF"/>
<feature type="coiled-coil region" evidence="1">
    <location>
        <begin position="1217"/>
        <end position="1244"/>
    </location>
</feature>
<keyword evidence="5" id="KW-1185">Reference proteome</keyword>
<reference evidence="3" key="1">
    <citation type="submission" date="2011-02" db="EMBL/GenBank/DDBJ databases">
        <authorList>
            <person name="Aslett M."/>
        </authorList>
    </citation>
    <scope>NUCLEOTIDE SEQUENCE</scope>
    <source>
        <strain evidence="3">Liverpool</strain>
    </source>
</reference>
<name>F0V908_NEOCL</name>
<reference evidence="4" key="4">
    <citation type="journal article" date="2015" name="PLoS ONE">
        <title>Comprehensive Evaluation of Toxoplasma gondii VEG and Neospora caninum LIV Genomes with Tachyzoite Stage Transcriptome and Proteome Defines Novel Transcript Features.</title>
        <authorList>
            <person name="Ramaprasad A."/>
            <person name="Mourier T."/>
            <person name="Naeem R."/>
            <person name="Malas T.B."/>
            <person name="Moussa E."/>
            <person name="Panigrahi A."/>
            <person name="Vermont S.J."/>
            <person name="Otto T.D."/>
            <person name="Wastling J."/>
            <person name="Pain A."/>
        </authorList>
    </citation>
    <scope>NUCLEOTIDE SEQUENCE</scope>
    <source>
        <strain evidence="4">Liverpool</strain>
    </source>
</reference>
<dbReference type="RefSeq" id="XP_003880234.1">
    <property type="nucleotide sequence ID" value="XM_003880185.1"/>
</dbReference>
<dbReference type="GeneID" id="13446257"/>
<evidence type="ECO:0000256" key="1">
    <source>
        <dbReference type="SAM" id="Coils"/>
    </source>
</evidence>
<feature type="region of interest" description="Disordered" evidence="2">
    <location>
        <begin position="437"/>
        <end position="464"/>
    </location>
</feature>
<reference evidence="5" key="3">
    <citation type="journal article" date="2012" name="PLoS Pathog.">
        <title>Comparative genomics of the apicomplexan parasites Toxoplasma gondii and Neospora caninum: Coccidia differing in host range and transmission strategy.</title>
        <authorList>
            <person name="Reid A.J."/>
            <person name="Vermont S.J."/>
            <person name="Cotton J.A."/>
            <person name="Harris D."/>
            <person name="Hill-Cawthorne G.A."/>
            <person name="Konen-Waisman S."/>
            <person name="Latham S.M."/>
            <person name="Mourier T."/>
            <person name="Norton R."/>
            <person name="Quail M.A."/>
            <person name="Sanders M."/>
            <person name="Shanmugam D."/>
            <person name="Sohal A."/>
            <person name="Wasmuth J.D."/>
            <person name="Brunk B."/>
            <person name="Grigg M.E."/>
            <person name="Howard J.C."/>
            <person name="Parkinson J."/>
            <person name="Roos D.S."/>
            <person name="Trees A.J."/>
            <person name="Berriman M."/>
            <person name="Pain A."/>
            <person name="Wastling J.M."/>
        </authorList>
    </citation>
    <scope>NUCLEOTIDE SEQUENCE [LARGE SCALE GENOMIC DNA]</scope>
    <source>
        <strain evidence="5">Liverpool</strain>
    </source>
</reference>
<feature type="compositionally biased region" description="Low complexity" evidence="2">
    <location>
        <begin position="47"/>
        <end position="102"/>
    </location>
</feature>
<feature type="region of interest" description="Disordered" evidence="2">
    <location>
        <begin position="117"/>
        <end position="150"/>
    </location>
</feature>
<feature type="region of interest" description="Disordered" evidence="2">
    <location>
        <begin position="270"/>
        <end position="315"/>
    </location>
</feature>
<dbReference type="InParanoid" id="F0V908"/>
<dbReference type="OrthoDB" id="332941at2759"/>
<feature type="compositionally biased region" description="Polar residues" evidence="2">
    <location>
        <begin position="598"/>
        <end position="610"/>
    </location>
</feature>
<feature type="compositionally biased region" description="Polar residues" evidence="2">
    <location>
        <begin position="117"/>
        <end position="128"/>
    </location>
</feature>
<feature type="region of interest" description="Disordered" evidence="2">
    <location>
        <begin position="729"/>
        <end position="800"/>
    </location>
</feature>
<dbReference type="eggNOG" id="ENOG502QYCP">
    <property type="taxonomic scope" value="Eukaryota"/>
</dbReference>
<dbReference type="EMBL" id="LN714476">
    <property type="protein sequence ID" value="CEL64799.1"/>
    <property type="molecule type" value="Genomic_DNA"/>
</dbReference>
<feature type="compositionally biased region" description="Basic and acidic residues" evidence="2">
    <location>
        <begin position="451"/>
        <end position="461"/>
    </location>
</feature>
<evidence type="ECO:0000313" key="4">
    <source>
        <dbReference type="EMBL" id="CEL64799.1"/>
    </source>
</evidence>
<feature type="region of interest" description="Disordered" evidence="2">
    <location>
        <begin position="1"/>
        <end position="102"/>
    </location>
</feature>
<sequence length="1381" mass="144512">MSSFFGVPTSAPSSKPTSSATAAGGQQSLFPSSSSLLPTGGEEKAKLSTPSLFASSASLSSSLGSSSLFPPSTQPSSSSASLTAPSLLGSSSSSSSLSGVGLSSSPMFAQLSGATPLQLNDTSLGRDQSSLFPAAPSSSTPSPFSAPLFPSGSESAGAACAVRASPLGGAPKVAASEETGDCRDRVRSSCTGSPLPLSSLFWITDKAASPFLERVQHFEASDGDAGREDRDRRSEGQSACVASRSFSSVFPSSALTHAHIREKISTISHAARADSHRRQLHQRSARPASGSVPAASPLPSTETSPSTPPGDLLPVQLSCSCAGGESSRGSGTAGGPYSFSIVRQWSSSFPARGAPSSVVAIRVSPQPAAENGFELCGGSRETPAAGETAQAYTTLVSVLGYDVETQGPFSFVCCNASGSAIALLSRSACCVAALAGPESRDGARGPVCGDGGERESSEASSRRPVLRWLRDEDWDEEEETDGETVVRVRGLLLLDELQRNLELPTPGTSSGACPPPTGPPPRRDMVKCLFHPFAETALVLLSHEAPTPRREGSLSTAGCDEGADAEQAVLRLFDVAVSTEHPETEIFIPSCLPRDPRQTSSDQPPASQSAWGAERRRTLPVDFALGCSSEALDLWPALSVFLSPASVAVEGEEDAPACLCFCPFLPSRVPALPAPLALALREATTQARLLEEAVEAEQDAGERWDSHDACLLDPQTRLWLIQRDERSVGESLDAVPSEAPIRGPQERQFGPEDAARRRVPAAQWLTLRGDLRRTEKDDEKRDAPEKEGPQDVRAAEQPVRDCVVTAGKGGAEEDADGAAKNDRLLCGVQLFATNPLTMLLTATEAGDLLVWASADEITPCMRTVCGEQSELQGTEGQTGNHGAGGAPGAKHLQFFLLQKSHFCDAAADARDPLSSPSASRCPEGVCGSKAHSCVAGRLGLLPLPPSLTVSAVPAAFVYDACRVCLLQCHFLSASREASAAAAPGDAWGPIGDVSRPWVSLCGVLAVKNAGGAETQDEGACANAAAQGPLLCSLALQTLKHASDSHREAASAGAFPALALVGSCLSSSLFLFSLDVSPLLFGRAAAGIGAGRPEGVGARAGASVALPKQAGTKDLQAHAAEMLRRHQAQVEQVREKIRAAASAAQKASASGATKDMRHATAAAAEFASSLVTTLQFADANLLQSLRQGERRLRSSTTANLARCANALETQVKEMWETHERQTRRQKEDEKRLEQVQTNMALLESLCVEAGRQLRQKDESLRLQELEEAWAKLETDVAKLPHIILERCRLNGTQRGLAAEEDVERSGEEGVVFGGAGFHAAGKGGRIGEPKGFFGGEGESEMEIEERKVAAKLLGVIEAGGSQLSLLHERQAALESLMQKVSL</sequence>
<feature type="compositionally biased region" description="Basic and acidic residues" evidence="2">
    <location>
        <begin position="219"/>
        <end position="235"/>
    </location>
</feature>
<keyword evidence="1" id="KW-0175">Coiled coil</keyword>
<feature type="compositionally biased region" description="Low complexity" evidence="2">
    <location>
        <begin position="8"/>
        <end position="38"/>
    </location>
</feature>
<feature type="region of interest" description="Disordered" evidence="2">
    <location>
        <begin position="589"/>
        <end position="613"/>
    </location>
</feature>
<dbReference type="EMBL" id="FR823382">
    <property type="protein sequence ID" value="CBZ50199.1"/>
    <property type="molecule type" value="Genomic_DNA"/>
</dbReference>
<proteinExistence type="predicted"/>
<feature type="compositionally biased region" description="Low complexity" evidence="2">
    <location>
        <begin position="129"/>
        <end position="150"/>
    </location>
</feature>
<evidence type="ECO:0000313" key="5">
    <source>
        <dbReference type="Proteomes" id="UP000007494"/>
    </source>
</evidence>
<gene>
    <name evidence="4" type="ORF">BN1204_006740</name>
    <name evidence="3" type="ORF">NCLIV_006740</name>
</gene>
<organism evidence="3 5">
    <name type="scientific">Neospora caninum (strain Liverpool)</name>
    <dbReference type="NCBI Taxonomy" id="572307"/>
    <lineage>
        <taxon>Eukaryota</taxon>
        <taxon>Sar</taxon>
        <taxon>Alveolata</taxon>
        <taxon>Apicomplexa</taxon>
        <taxon>Conoidasida</taxon>
        <taxon>Coccidia</taxon>
        <taxon>Eucoccidiorida</taxon>
        <taxon>Eimeriorina</taxon>
        <taxon>Sarcocystidae</taxon>
        <taxon>Neospora</taxon>
    </lineage>
</organism>
<reference evidence="3" key="2">
    <citation type="submission" date="2011-03" db="EMBL/GenBank/DDBJ databases">
        <title>Comparative genomics and transcriptomics of Neospora caninum and Toxoplasma gondii.</title>
        <authorList>
            <person name="Reid A.J."/>
            <person name="Sohal A."/>
            <person name="Harris D."/>
            <person name="Quail M."/>
            <person name="Sanders M."/>
            <person name="Berriman M."/>
            <person name="Wastling J.M."/>
            <person name="Pain A."/>
        </authorList>
    </citation>
    <scope>NUCLEOTIDE SEQUENCE</scope>
    <source>
        <strain evidence="3">Liverpool</strain>
    </source>
</reference>